<keyword evidence="3" id="KW-1185">Reference proteome</keyword>
<protein>
    <submittedName>
        <fullName evidence="2">Uncharacterized protein</fullName>
    </submittedName>
</protein>
<gene>
    <name evidence="2" type="ORF">FrCorBMG51_05015</name>
</gene>
<feature type="compositionally biased region" description="Low complexity" evidence="1">
    <location>
        <begin position="42"/>
        <end position="60"/>
    </location>
</feature>
<feature type="region of interest" description="Disordered" evidence="1">
    <location>
        <begin position="42"/>
        <end position="91"/>
    </location>
</feature>
<evidence type="ECO:0000256" key="1">
    <source>
        <dbReference type="SAM" id="MobiDB-lite"/>
    </source>
</evidence>
<organism evidence="2 3">
    <name type="scientific">Protofrankia coriariae</name>
    <dbReference type="NCBI Taxonomy" id="1562887"/>
    <lineage>
        <taxon>Bacteria</taxon>
        <taxon>Bacillati</taxon>
        <taxon>Actinomycetota</taxon>
        <taxon>Actinomycetes</taxon>
        <taxon>Frankiales</taxon>
        <taxon>Frankiaceae</taxon>
        <taxon>Protofrankia</taxon>
    </lineage>
</organism>
<name>A0ABR5F6S1_9ACTN</name>
<accession>A0ABR5F6S1</accession>
<proteinExistence type="predicted"/>
<dbReference type="EMBL" id="JWIO01000005">
    <property type="protein sequence ID" value="KLL12375.1"/>
    <property type="molecule type" value="Genomic_DNA"/>
</dbReference>
<evidence type="ECO:0000313" key="3">
    <source>
        <dbReference type="Proteomes" id="UP000035425"/>
    </source>
</evidence>
<dbReference type="Proteomes" id="UP000035425">
    <property type="component" value="Unassembled WGS sequence"/>
</dbReference>
<evidence type="ECO:0000313" key="2">
    <source>
        <dbReference type="EMBL" id="KLL12375.1"/>
    </source>
</evidence>
<sequence>MADVSVTFTIAGDAEVVLNLPTTQAVRLIEMLMHNAAEALAAQARGGQSGQPGQQTGAGQHLQPSMPGSVGWGDPQHRGEPPPSTPLRRPL</sequence>
<comment type="caution">
    <text evidence="2">The sequence shown here is derived from an EMBL/GenBank/DDBJ whole genome shotgun (WGS) entry which is preliminary data.</text>
</comment>
<reference evidence="2 3" key="1">
    <citation type="submission" date="2014-12" db="EMBL/GenBank/DDBJ databases">
        <title>Frankia sp. BMG5.1 draft genome.</title>
        <authorList>
            <person name="Gtari M."/>
            <person name="Ghodhbane-Gtari F."/>
            <person name="Nouioui I."/>
            <person name="Ktari A."/>
            <person name="Hezbri K."/>
            <person name="Mimouni W."/>
            <person name="Sbissi I."/>
            <person name="Ayari A."/>
            <person name="Yamanaka T."/>
            <person name="Normand P."/>
            <person name="Tisa L.S."/>
            <person name="Boudabous A."/>
        </authorList>
    </citation>
    <scope>NUCLEOTIDE SEQUENCE [LARGE SCALE GENOMIC DNA]</scope>
    <source>
        <strain evidence="2 3">BMG5.1</strain>
    </source>
</reference>